<feature type="transmembrane region" description="Helical" evidence="5">
    <location>
        <begin position="493"/>
        <end position="517"/>
    </location>
</feature>
<evidence type="ECO:0000313" key="6">
    <source>
        <dbReference type="EMBL" id="KAF2735613.1"/>
    </source>
</evidence>
<evidence type="ECO:0000256" key="2">
    <source>
        <dbReference type="ARBA" id="ARBA00022630"/>
    </source>
</evidence>
<feature type="transmembrane region" description="Helical" evidence="5">
    <location>
        <begin position="458"/>
        <end position="481"/>
    </location>
</feature>
<dbReference type="EMBL" id="ML996134">
    <property type="protein sequence ID" value="KAF2735613.1"/>
    <property type="molecule type" value="Genomic_DNA"/>
</dbReference>
<evidence type="ECO:0000256" key="3">
    <source>
        <dbReference type="ARBA" id="ARBA00022827"/>
    </source>
</evidence>
<keyword evidence="5" id="KW-0812">Transmembrane</keyword>
<dbReference type="PRINTS" id="PR00368">
    <property type="entry name" value="FADPNR"/>
</dbReference>
<accession>A0A9P4V3X7</accession>
<name>A0A9P4V3X7_9PLEO</name>
<gene>
    <name evidence="6" type="ORF">EJ04DRAFT_542984</name>
</gene>
<dbReference type="OrthoDB" id="66881at2759"/>
<dbReference type="GO" id="GO:0004499">
    <property type="term" value="F:N,N-dimethylaniline monooxygenase activity"/>
    <property type="evidence" value="ECO:0007669"/>
    <property type="project" value="InterPro"/>
</dbReference>
<reference evidence="6" key="1">
    <citation type="journal article" date="2020" name="Stud. Mycol.">
        <title>101 Dothideomycetes genomes: a test case for predicting lifestyles and emergence of pathogens.</title>
        <authorList>
            <person name="Haridas S."/>
            <person name="Albert R."/>
            <person name="Binder M."/>
            <person name="Bloem J."/>
            <person name="Labutti K."/>
            <person name="Salamov A."/>
            <person name="Andreopoulos B."/>
            <person name="Baker S."/>
            <person name="Barry K."/>
            <person name="Bills G."/>
            <person name="Bluhm B."/>
            <person name="Cannon C."/>
            <person name="Castanera R."/>
            <person name="Culley D."/>
            <person name="Daum C."/>
            <person name="Ezra D."/>
            <person name="Gonzalez J."/>
            <person name="Henrissat B."/>
            <person name="Kuo A."/>
            <person name="Liang C."/>
            <person name="Lipzen A."/>
            <person name="Lutzoni F."/>
            <person name="Magnuson J."/>
            <person name="Mondo S."/>
            <person name="Nolan M."/>
            <person name="Ohm R."/>
            <person name="Pangilinan J."/>
            <person name="Park H.-J."/>
            <person name="Ramirez L."/>
            <person name="Alfaro M."/>
            <person name="Sun H."/>
            <person name="Tritt A."/>
            <person name="Yoshinaga Y."/>
            <person name="Zwiers L.-H."/>
            <person name="Turgeon B."/>
            <person name="Goodwin S."/>
            <person name="Spatafora J."/>
            <person name="Crous P."/>
            <person name="Grigoriev I."/>
        </authorList>
    </citation>
    <scope>NUCLEOTIDE SEQUENCE</scope>
    <source>
        <strain evidence="6">CBS 125425</strain>
    </source>
</reference>
<dbReference type="InterPro" id="IPR050346">
    <property type="entry name" value="FMO-like"/>
</dbReference>
<keyword evidence="3" id="KW-0274">FAD</keyword>
<dbReference type="Proteomes" id="UP000799444">
    <property type="component" value="Unassembled WGS sequence"/>
</dbReference>
<keyword evidence="4" id="KW-0560">Oxidoreductase</keyword>
<proteinExistence type="inferred from homology"/>
<comment type="similarity">
    <text evidence="1">Belongs to the FMO family.</text>
</comment>
<dbReference type="AlphaFoldDB" id="A0A9P4V3X7"/>
<dbReference type="InterPro" id="IPR036188">
    <property type="entry name" value="FAD/NAD-bd_sf"/>
</dbReference>
<evidence type="ECO:0000313" key="7">
    <source>
        <dbReference type="Proteomes" id="UP000799444"/>
    </source>
</evidence>
<evidence type="ECO:0000256" key="1">
    <source>
        <dbReference type="ARBA" id="ARBA00009183"/>
    </source>
</evidence>
<dbReference type="GO" id="GO:0050660">
    <property type="term" value="F:flavin adenine dinucleotide binding"/>
    <property type="evidence" value="ECO:0007669"/>
    <property type="project" value="InterPro"/>
</dbReference>
<protein>
    <submittedName>
        <fullName evidence="6">FAD/NAD(P)-binding domain-containing protein</fullName>
    </submittedName>
</protein>
<organism evidence="6 7">
    <name type="scientific">Polyplosphaeria fusca</name>
    <dbReference type="NCBI Taxonomy" id="682080"/>
    <lineage>
        <taxon>Eukaryota</taxon>
        <taxon>Fungi</taxon>
        <taxon>Dikarya</taxon>
        <taxon>Ascomycota</taxon>
        <taxon>Pezizomycotina</taxon>
        <taxon>Dothideomycetes</taxon>
        <taxon>Pleosporomycetidae</taxon>
        <taxon>Pleosporales</taxon>
        <taxon>Tetraplosphaeriaceae</taxon>
        <taxon>Polyplosphaeria</taxon>
    </lineage>
</organism>
<keyword evidence="5" id="KW-0472">Membrane</keyword>
<dbReference type="GO" id="GO:0050661">
    <property type="term" value="F:NADP binding"/>
    <property type="evidence" value="ECO:0007669"/>
    <property type="project" value="InterPro"/>
</dbReference>
<comment type="caution">
    <text evidence="6">The sequence shown here is derived from an EMBL/GenBank/DDBJ whole genome shotgun (WGS) entry which is preliminary data.</text>
</comment>
<sequence>MKRIAVIGAGPCGLVALKEMIEGGHDAILLERTSDIGGVFSSNTIYPDLHLTISNWAMAFSDFPDPQRLCYPSATDYLNYLRSYARHFDLERHIIYNAEVTSASYNNNQWLLEVQENETQAGVEYAVDALIVATGANQLPQTVPPELKPFSGLILHSSDYDTTFRANVRKNKLRVLVIGGGESGADISADLGTLTPHTTVWLRRAICIGPRYLTSLPEMSQVASNKTTSFPANSFLEAATTNRMSAAQNVYTYGFFRKILWHTSVLNRTLSNLCLTSTESAPLMNDQATYVTKNQRMCEAWESGIINVRTCPQISVRGRTVRFHTSARVTEPREFDAVVLCTGFRCEFPWLKVKNFDKNPRAWYLHCFPKDMGQCLFFVGYARPHQGGIPAMAEMLARYVALLLRGERELPRDYAERARRDGEAEREYYHLSPNLHTLVDYNAFLESVARKVGWEPRLPLSCVVVFNIHMLSVGVLALGLVKKNWPLLGFRDAVLLWTSTLALFFFLHDGIMIKWWFFPNWSVWYRQRGPGSNPLLLDNVLRRVNVWKSTGVTTGFVLLVFWSWATLYMQWLISMALFIPYAVLSLLGHGKYRMWGTRLLPKLFVLHDAQWRIMDLFSP</sequence>
<dbReference type="Pfam" id="PF00743">
    <property type="entry name" value="FMO-like"/>
    <property type="match status" value="1"/>
</dbReference>
<dbReference type="PRINTS" id="PR00411">
    <property type="entry name" value="PNDRDTASEI"/>
</dbReference>
<keyword evidence="5" id="KW-1133">Transmembrane helix</keyword>
<feature type="transmembrane region" description="Helical" evidence="5">
    <location>
        <begin position="568"/>
        <end position="588"/>
    </location>
</feature>
<evidence type="ECO:0000256" key="5">
    <source>
        <dbReference type="SAM" id="Phobius"/>
    </source>
</evidence>
<keyword evidence="2" id="KW-0285">Flavoprotein</keyword>
<dbReference type="SUPFAM" id="SSF51905">
    <property type="entry name" value="FAD/NAD(P)-binding domain"/>
    <property type="match status" value="2"/>
</dbReference>
<dbReference type="PANTHER" id="PTHR23023">
    <property type="entry name" value="DIMETHYLANILINE MONOOXYGENASE"/>
    <property type="match status" value="1"/>
</dbReference>
<keyword evidence="7" id="KW-1185">Reference proteome</keyword>
<dbReference type="Gene3D" id="3.50.50.60">
    <property type="entry name" value="FAD/NAD(P)-binding domain"/>
    <property type="match status" value="1"/>
</dbReference>
<evidence type="ECO:0000256" key="4">
    <source>
        <dbReference type="ARBA" id="ARBA00023002"/>
    </source>
</evidence>
<dbReference type="InterPro" id="IPR020946">
    <property type="entry name" value="Flavin_mOase-like"/>
</dbReference>